<dbReference type="Proteomes" id="UP000216300">
    <property type="component" value="Unassembled WGS sequence"/>
</dbReference>
<dbReference type="OrthoDB" id="3734014at2"/>
<accession>A0A255EEV0</accession>
<dbReference type="GO" id="GO:0004040">
    <property type="term" value="F:amidase activity"/>
    <property type="evidence" value="ECO:0007669"/>
    <property type="project" value="InterPro"/>
</dbReference>
<dbReference type="InterPro" id="IPR051056">
    <property type="entry name" value="Glycosyl_Hydrolase_73"/>
</dbReference>
<proteinExistence type="predicted"/>
<comment type="caution">
    <text evidence="3">The sequence shown here is derived from an EMBL/GenBank/DDBJ whole genome shotgun (WGS) entry which is preliminary data.</text>
</comment>
<reference evidence="3 4" key="1">
    <citation type="submission" date="2017-07" db="EMBL/GenBank/DDBJ databases">
        <title>Draft whole genome sequences of clinical Proprionibacteriaceae strains.</title>
        <authorList>
            <person name="Bernier A.-M."/>
            <person name="Bernard K."/>
            <person name="Domingo M.-C."/>
        </authorList>
    </citation>
    <scope>NUCLEOTIDE SEQUENCE [LARGE SCALE GENOMIC DNA]</scope>
    <source>
        <strain evidence="3 4">NML 150081</strain>
    </source>
</reference>
<feature type="domain" description="Mannosyl-glycoprotein endo-beta-N-acetylglucosamidase-like" evidence="2">
    <location>
        <begin position="42"/>
        <end position="206"/>
    </location>
</feature>
<dbReference type="AlphaFoldDB" id="A0A255EEV0"/>
<dbReference type="GO" id="GO:0071973">
    <property type="term" value="P:bacterial-type flagellum-dependent cell motility"/>
    <property type="evidence" value="ECO:0007669"/>
    <property type="project" value="TreeGrafter"/>
</dbReference>
<dbReference type="PANTHER" id="PTHR33308">
    <property type="entry name" value="PEPTIDOGLYCAN HYDROLASE FLGJ"/>
    <property type="match status" value="1"/>
</dbReference>
<dbReference type="Gene3D" id="1.10.530.10">
    <property type="match status" value="1"/>
</dbReference>
<dbReference type="InterPro" id="IPR013207">
    <property type="entry name" value="LGFP"/>
</dbReference>
<organism evidence="3 4">
    <name type="scientific">Parenemella sanctibonifatiensis</name>
    <dbReference type="NCBI Taxonomy" id="2016505"/>
    <lineage>
        <taxon>Bacteria</taxon>
        <taxon>Bacillati</taxon>
        <taxon>Actinomycetota</taxon>
        <taxon>Actinomycetes</taxon>
        <taxon>Propionibacteriales</taxon>
        <taxon>Propionibacteriaceae</taxon>
        <taxon>Parenemella</taxon>
    </lineage>
</organism>
<protein>
    <recommendedName>
        <fullName evidence="2">Mannosyl-glycoprotein endo-beta-N-acetylglucosamidase-like domain-containing protein</fullName>
    </recommendedName>
</protein>
<dbReference type="PRINTS" id="PR01002">
    <property type="entry name" value="FLGFLGJ"/>
</dbReference>
<dbReference type="InterPro" id="IPR002901">
    <property type="entry name" value="MGlyc_endo_b_GlcNAc-like_dom"/>
</dbReference>
<keyword evidence="4" id="KW-1185">Reference proteome</keyword>
<dbReference type="Pfam" id="PF08310">
    <property type="entry name" value="LGFP"/>
    <property type="match status" value="6"/>
</dbReference>
<evidence type="ECO:0000313" key="3">
    <source>
        <dbReference type="EMBL" id="OYN89760.1"/>
    </source>
</evidence>
<evidence type="ECO:0000313" key="4">
    <source>
        <dbReference type="Proteomes" id="UP000216300"/>
    </source>
</evidence>
<keyword evidence="1" id="KW-0378">Hydrolase</keyword>
<dbReference type="Gene3D" id="2.10.70.40">
    <property type="entry name" value="peptidoglycan hydrolase"/>
    <property type="match status" value="1"/>
</dbReference>
<evidence type="ECO:0000259" key="2">
    <source>
        <dbReference type="SMART" id="SM00047"/>
    </source>
</evidence>
<dbReference type="EMBL" id="NMVJ01000008">
    <property type="protein sequence ID" value="OYN89760.1"/>
    <property type="molecule type" value="Genomic_DNA"/>
</dbReference>
<dbReference type="PANTHER" id="PTHR33308:SF9">
    <property type="entry name" value="PEPTIDOGLYCAN HYDROLASE FLGJ"/>
    <property type="match status" value="1"/>
</dbReference>
<dbReference type="Pfam" id="PF01832">
    <property type="entry name" value="Glucosaminidase"/>
    <property type="match status" value="1"/>
</dbReference>
<sequence>MAAMTAVPSLPSARFVVSGPRRALAVMAAFAVAVSTWLTVGALQAPTASARDTSRYIAAVAPMAQQGQRDHGVPASVSIAQSILESGWGTSSLAVYGQAYFGIKCNTSNAGSPYQSGCMNKNSLEYYDPANPVSEVSAFRIYKKAGDSFKDHGHFLRNNRRYAAAFSTNNPDDFIRAVHRAGYATDPNYANLIIGLMQRYDLYRYDREAASTTPVRVDGAIGDKYAQVGGASSALGVPIGEEIDGPLPGSRMTMFAAGAIVFTHRWGAHPISADLWRLYRSSESLRATIGHVKGDRYKVAGGWAQEFEHGRLYHTDRGTFAVFGAIYNRYAAVRADAGTLGVPTSNERCNLPGGGCQQTFTGGTITWSLPTGARATWGRIGTRWDGMGREKSTLGKPVSDEICGLTQGGCYQNFSGGGITWTLATDAHPTYGEIRGRWAAMDYERSNLGYPTSGEFCGLRNGGCFQFFQGGTIYWSGTSGAWPAYGRIYDHWASTGWETGVFGYPTSAESCQNLTDRRVCTQTFQGGTITWDSQTDIRTSRG</sequence>
<dbReference type="SMART" id="SM00047">
    <property type="entry name" value="LYZ2"/>
    <property type="match status" value="1"/>
</dbReference>
<name>A0A255EEV0_9ACTN</name>
<evidence type="ECO:0000256" key="1">
    <source>
        <dbReference type="ARBA" id="ARBA00022801"/>
    </source>
</evidence>
<gene>
    <name evidence="3" type="ORF">CGZ91_09590</name>
</gene>